<evidence type="ECO:0000313" key="3">
    <source>
        <dbReference type="Proteomes" id="UP000800038"/>
    </source>
</evidence>
<evidence type="ECO:0000313" key="2">
    <source>
        <dbReference type="EMBL" id="KAF1940109.1"/>
    </source>
</evidence>
<keyword evidence="1" id="KW-0472">Membrane</keyword>
<proteinExistence type="predicted"/>
<dbReference type="EMBL" id="ML976068">
    <property type="protein sequence ID" value="KAF1940109.1"/>
    <property type="molecule type" value="Genomic_DNA"/>
</dbReference>
<gene>
    <name evidence="2" type="ORF">EJ02DRAFT_456283</name>
</gene>
<protein>
    <submittedName>
        <fullName evidence="2">Uncharacterized protein</fullName>
    </submittedName>
</protein>
<reference evidence="2" key="1">
    <citation type="journal article" date="2020" name="Stud. Mycol.">
        <title>101 Dothideomycetes genomes: a test case for predicting lifestyles and emergence of pathogens.</title>
        <authorList>
            <person name="Haridas S."/>
            <person name="Albert R."/>
            <person name="Binder M."/>
            <person name="Bloem J."/>
            <person name="Labutti K."/>
            <person name="Salamov A."/>
            <person name="Andreopoulos B."/>
            <person name="Baker S."/>
            <person name="Barry K."/>
            <person name="Bills G."/>
            <person name="Bluhm B."/>
            <person name="Cannon C."/>
            <person name="Castanera R."/>
            <person name="Culley D."/>
            <person name="Daum C."/>
            <person name="Ezra D."/>
            <person name="Gonzalez J."/>
            <person name="Henrissat B."/>
            <person name="Kuo A."/>
            <person name="Liang C."/>
            <person name="Lipzen A."/>
            <person name="Lutzoni F."/>
            <person name="Magnuson J."/>
            <person name="Mondo S."/>
            <person name="Nolan M."/>
            <person name="Ohm R."/>
            <person name="Pangilinan J."/>
            <person name="Park H.-J."/>
            <person name="Ramirez L."/>
            <person name="Alfaro M."/>
            <person name="Sun H."/>
            <person name="Tritt A."/>
            <person name="Yoshinaga Y."/>
            <person name="Zwiers L.-H."/>
            <person name="Turgeon B."/>
            <person name="Goodwin S."/>
            <person name="Spatafora J."/>
            <person name="Crous P."/>
            <person name="Grigoriev I."/>
        </authorList>
    </citation>
    <scope>NUCLEOTIDE SEQUENCE</scope>
    <source>
        <strain evidence="2">CBS 161.51</strain>
    </source>
</reference>
<dbReference type="AlphaFoldDB" id="A0A6A5SKZ7"/>
<name>A0A6A5SKZ7_9PLEO</name>
<evidence type="ECO:0000256" key="1">
    <source>
        <dbReference type="SAM" id="Phobius"/>
    </source>
</evidence>
<organism evidence="2 3">
    <name type="scientific">Clathrospora elynae</name>
    <dbReference type="NCBI Taxonomy" id="706981"/>
    <lineage>
        <taxon>Eukaryota</taxon>
        <taxon>Fungi</taxon>
        <taxon>Dikarya</taxon>
        <taxon>Ascomycota</taxon>
        <taxon>Pezizomycotina</taxon>
        <taxon>Dothideomycetes</taxon>
        <taxon>Pleosporomycetidae</taxon>
        <taxon>Pleosporales</taxon>
        <taxon>Diademaceae</taxon>
        <taxon>Clathrospora</taxon>
    </lineage>
</organism>
<keyword evidence="3" id="KW-1185">Reference proteome</keyword>
<accession>A0A6A5SKZ7</accession>
<sequence length="114" mass="12697">MRTDIVYDSTVTFVVTRMSASHVYVPTVLTSYESSKCYCLSLTFIPAALKESSHVLEFAMTYNTTYILVIAALNLIVLAKPSTCNTTQRYCGWELMEDLSLSPLAAESSYPSCR</sequence>
<feature type="transmembrane region" description="Helical" evidence="1">
    <location>
        <begin position="59"/>
        <end position="79"/>
    </location>
</feature>
<keyword evidence="1" id="KW-0812">Transmembrane</keyword>
<keyword evidence="1" id="KW-1133">Transmembrane helix</keyword>
<dbReference type="Proteomes" id="UP000800038">
    <property type="component" value="Unassembled WGS sequence"/>
</dbReference>